<gene>
    <name evidence="1" type="ORF">ACFPIB_00940</name>
</gene>
<accession>A0ABW0E4G9</accession>
<evidence type="ECO:0000313" key="1">
    <source>
        <dbReference type="EMBL" id="MFC5269153.1"/>
    </source>
</evidence>
<dbReference type="SUPFAM" id="SSF52833">
    <property type="entry name" value="Thioredoxin-like"/>
    <property type="match status" value="1"/>
</dbReference>
<dbReference type="Proteomes" id="UP001596161">
    <property type="component" value="Unassembled WGS sequence"/>
</dbReference>
<comment type="caution">
    <text evidence="1">The sequence shown here is derived from an EMBL/GenBank/DDBJ whole genome shotgun (WGS) entry which is preliminary data.</text>
</comment>
<organism evidence="1 2">
    <name type="scientific">Adhaeribacter terreus</name>
    <dbReference type="NCBI Taxonomy" id="529703"/>
    <lineage>
        <taxon>Bacteria</taxon>
        <taxon>Pseudomonadati</taxon>
        <taxon>Bacteroidota</taxon>
        <taxon>Cytophagia</taxon>
        <taxon>Cytophagales</taxon>
        <taxon>Hymenobacteraceae</taxon>
        <taxon>Adhaeribacter</taxon>
    </lineage>
</organism>
<dbReference type="EMBL" id="JBHSKT010000001">
    <property type="protein sequence ID" value="MFC5269153.1"/>
    <property type="molecule type" value="Genomic_DNA"/>
</dbReference>
<keyword evidence="2" id="KW-1185">Reference proteome</keyword>
<reference evidence="2" key="1">
    <citation type="journal article" date="2019" name="Int. J. Syst. Evol. Microbiol.">
        <title>The Global Catalogue of Microorganisms (GCM) 10K type strain sequencing project: providing services to taxonomists for standard genome sequencing and annotation.</title>
        <authorList>
            <consortium name="The Broad Institute Genomics Platform"/>
            <consortium name="The Broad Institute Genome Sequencing Center for Infectious Disease"/>
            <person name="Wu L."/>
            <person name="Ma J."/>
        </authorList>
    </citation>
    <scope>NUCLEOTIDE SEQUENCE [LARGE SCALE GENOMIC DNA]</scope>
    <source>
        <strain evidence="2">KACC 12602</strain>
    </source>
</reference>
<dbReference type="RefSeq" id="WP_378015537.1">
    <property type="nucleotide sequence ID" value="NZ_JBHSKT010000001.1"/>
</dbReference>
<dbReference type="Gene3D" id="3.40.30.10">
    <property type="entry name" value="Glutaredoxin"/>
    <property type="match status" value="1"/>
</dbReference>
<dbReference type="Pfam" id="PF14595">
    <property type="entry name" value="Thioredoxin_9"/>
    <property type="match status" value="1"/>
</dbReference>
<evidence type="ECO:0000313" key="2">
    <source>
        <dbReference type="Proteomes" id="UP001596161"/>
    </source>
</evidence>
<name>A0ABW0E4G9_9BACT</name>
<sequence length="200" mass="22683">METNKTLNLIAQAKKYAYTDYKADTEKQVEEGMCATPELLDYTKLNLQRMKRLDKTVGLGTEVTNALEKLTRKLNWVVISEGWCGDAAQNVPVIAKIAETSNGKINLEFVLRDQNLELMDLYLTNGGRSIPKLICLDAERQQELGIWGPRPAAAQELFLRLKQEGVPKEEFIAAVHNWYTADKTQSLQQELAQLLEQWQG</sequence>
<proteinExistence type="predicted"/>
<protein>
    <submittedName>
        <fullName evidence="1">Thioredoxin family protein</fullName>
    </submittedName>
</protein>
<dbReference type="InterPro" id="IPR036249">
    <property type="entry name" value="Thioredoxin-like_sf"/>
</dbReference>